<comment type="cofactor">
    <cofactor evidence="1">
        <name>FAD</name>
        <dbReference type="ChEBI" id="CHEBI:57692"/>
    </cofactor>
</comment>
<keyword evidence="3" id="KW-0274">FAD</keyword>
<gene>
    <name evidence="7" type="ORF">D5400_20395</name>
</gene>
<proteinExistence type="predicted"/>
<dbReference type="OrthoDB" id="7809559at2"/>
<dbReference type="InterPro" id="IPR028202">
    <property type="entry name" value="Reductase_C"/>
</dbReference>
<evidence type="ECO:0000259" key="5">
    <source>
        <dbReference type="Pfam" id="PF07992"/>
    </source>
</evidence>
<dbReference type="PANTHER" id="PTHR43557">
    <property type="entry name" value="APOPTOSIS-INDUCING FACTOR 1"/>
    <property type="match status" value="1"/>
</dbReference>
<keyword evidence="8" id="KW-1185">Reference proteome</keyword>
<evidence type="ECO:0000259" key="6">
    <source>
        <dbReference type="Pfam" id="PF14759"/>
    </source>
</evidence>
<keyword evidence="4" id="KW-0560">Oxidoreductase</keyword>
<evidence type="ECO:0000313" key="8">
    <source>
        <dbReference type="Proteomes" id="UP000268192"/>
    </source>
</evidence>
<feature type="domain" description="Reductase C-terminal" evidence="6">
    <location>
        <begin position="321"/>
        <end position="401"/>
    </location>
</feature>
<dbReference type="SUPFAM" id="SSF51905">
    <property type="entry name" value="FAD/NAD(P)-binding domain"/>
    <property type="match status" value="1"/>
</dbReference>
<dbReference type="InterPro" id="IPR050446">
    <property type="entry name" value="FAD-oxidoreductase/Apoptosis"/>
</dbReference>
<name>A0A3Q8XSZ0_9HYPH</name>
<dbReference type="PRINTS" id="PR00411">
    <property type="entry name" value="PNDRDTASEI"/>
</dbReference>
<dbReference type="KEGG" id="abaw:D5400_20395"/>
<reference evidence="7 8" key="1">
    <citation type="submission" date="2018-09" db="EMBL/GenBank/DDBJ databases">
        <title>Marinorhizobium profundi gen. nov., sp. nov., isolated from a deep-sea sediment sample from the New Britain Trench and proposal of Marinorhizobiaceae fam. nov. in the order Rhizobiales of the class Alphaproteobacteria.</title>
        <authorList>
            <person name="Cao J."/>
        </authorList>
    </citation>
    <scope>NUCLEOTIDE SEQUENCE [LARGE SCALE GENOMIC DNA]</scope>
    <source>
        <strain evidence="7 8">WS11</strain>
    </source>
</reference>
<dbReference type="GO" id="GO:0016651">
    <property type="term" value="F:oxidoreductase activity, acting on NAD(P)H"/>
    <property type="evidence" value="ECO:0007669"/>
    <property type="project" value="TreeGrafter"/>
</dbReference>
<dbReference type="PANTHER" id="PTHR43557:SF2">
    <property type="entry name" value="RIESKE DOMAIN-CONTAINING PROTEIN-RELATED"/>
    <property type="match status" value="1"/>
</dbReference>
<dbReference type="Pfam" id="PF14759">
    <property type="entry name" value="Reductase_C"/>
    <property type="match status" value="1"/>
</dbReference>
<dbReference type="Gene3D" id="3.30.390.30">
    <property type="match status" value="1"/>
</dbReference>
<protein>
    <recommendedName>
        <fullName evidence="9">Pyridine nucleotide-disulfide oxidoreductase</fullName>
    </recommendedName>
</protein>
<dbReference type="InterPro" id="IPR023753">
    <property type="entry name" value="FAD/NAD-binding_dom"/>
</dbReference>
<feature type="domain" description="FAD/NAD(P)-binding" evidence="5">
    <location>
        <begin position="5"/>
        <end position="297"/>
    </location>
</feature>
<dbReference type="InterPro" id="IPR036188">
    <property type="entry name" value="FAD/NAD-bd_sf"/>
</dbReference>
<dbReference type="Proteomes" id="UP000268192">
    <property type="component" value="Chromosome"/>
</dbReference>
<dbReference type="Gene3D" id="3.50.50.60">
    <property type="entry name" value="FAD/NAD(P)-binding domain"/>
    <property type="match status" value="2"/>
</dbReference>
<dbReference type="AlphaFoldDB" id="A0A3Q8XSZ0"/>
<evidence type="ECO:0000256" key="2">
    <source>
        <dbReference type="ARBA" id="ARBA00022630"/>
    </source>
</evidence>
<dbReference type="PRINTS" id="PR00368">
    <property type="entry name" value="FADPNR"/>
</dbReference>
<dbReference type="Pfam" id="PF07992">
    <property type="entry name" value="Pyr_redox_2"/>
    <property type="match status" value="1"/>
</dbReference>
<evidence type="ECO:0000313" key="7">
    <source>
        <dbReference type="EMBL" id="AZN73332.1"/>
    </source>
</evidence>
<dbReference type="SUPFAM" id="SSF55424">
    <property type="entry name" value="FAD/NAD-linked reductases, dimerisation (C-terminal) domain"/>
    <property type="match status" value="1"/>
</dbReference>
<evidence type="ECO:0008006" key="9">
    <source>
        <dbReference type="Google" id="ProtNLM"/>
    </source>
</evidence>
<evidence type="ECO:0000256" key="4">
    <source>
        <dbReference type="ARBA" id="ARBA00023002"/>
    </source>
</evidence>
<organism evidence="7 8">
    <name type="scientific">Georhizobium profundi</name>
    <dbReference type="NCBI Taxonomy" id="2341112"/>
    <lineage>
        <taxon>Bacteria</taxon>
        <taxon>Pseudomonadati</taxon>
        <taxon>Pseudomonadota</taxon>
        <taxon>Alphaproteobacteria</taxon>
        <taxon>Hyphomicrobiales</taxon>
        <taxon>Rhizobiaceae</taxon>
        <taxon>Georhizobium</taxon>
    </lineage>
</organism>
<evidence type="ECO:0000256" key="1">
    <source>
        <dbReference type="ARBA" id="ARBA00001974"/>
    </source>
</evidence>
<accession>A0A3Q8XSZ0</accession>
<evidence type="ECO:0000256" key="3">
    <source>
        <dbReference type="ARBA" id="ARBA00022827"/>
    </source>
</evidence>
<dbReference type="RefSeq" id="WP_126012146.1">
    <property type="nucleotide sequence ID" value="NZ_CP032509.1"/>
</dbReference>
<keyword evidence="2" id="KW-0285">Flavoprotein</keyword>
<dbReference type="EMBL" id="CP032509">
    <property type="protein sequence ID" value="AZN73332.1"/>
    <property type="molecule type" value="Genomic_DNA"/>
</dbReference>
<dbReference type="InterPro" id="IPR016156">
    <property type="entry name" value="FAD/NAD-linked_Rdtase_dimer_sf"/>
</dbReference>
<sequence>MPESRIAIVGGGQAGGRVALSLRERGYGGGITIIGDEPHPPYERPPLSKGIITGADALDSLYLEPEDIWNARDIEVRSGVAATAIRLPERLLELGDGGTLRFDDLVIATGARARRLPLGEGGPDISYLRTQADALSLREKLRPGRRLVIVGAGVIGLELASSARAMNVEVDVVETAPCVMARQVGPAVSRVLQRRHEEAGTRFHLGQSVVGARWVEAGVVLSTSKGTSLEGDVVVVAIGVVPNDDLARRAGIACQDGVIVDGAGRSSAPHVWAVGDVARHPVSWSPTTVRQETWRHADRHARAVAAALLGESTKYSEVPGFWSDQFGSRLQGEGVCSGDEVFIDQAGGGPVWVYHADGRVTGCIALDNPKLATIARKAIGRGATVDPAVLLAPGADLKRLLR</sequence>
<dbReference type="GO" id="GO:0005737">
    <property type="term" value="C:cytoplasm"/>
    <property type="evidence" value="ECO:0007669"/>
    <property type="project" value="TreeGrafter"/>
</dbReference>